<evidence type="ECO:0000256" key="1">
    <source>
        <dbReference type="ARBA" id="ARBA00022729"/>
    </source>
</evidence>
<organism evidence="2 3">
    <name type="scientific">Aeoliella straminimaris</name>
    <dbReference type="NCBI Taxonomy" id="2954799"/>
    <lineage>
        <taxon>Bacteria</taxon>
        <taxon>Pseudomonadati</taxon>
        <taxon>Planctomycetota</taxon>
        <taxon>Planctomycetia</taxon>
        <taxon>Pirellulales</taxon>
        <taxon>Lacipirellulaceae</taxon>
        <taxon>Aeoliella</taxon>
    </lineage>
</organism>
<keyword evidence="1" id="KW-0732">Signal</keyword>
<dbReference type="InterPro" id="IPR022565">
    <property type="entry name" value="DUF2608"/>
</dbReference>
<accession>A0A9X2FFV1</accession>
<reference evidence="2" key="1">
    <citation type="submission" date="2022-06" db="EMBL/GenBank/DDBJ databases">
        <title>Aeoliella straminimaris, a novel planctomycete from sediments.</title>
        <authorList>
            <person name="Vitorino I.R."/>
            <person name="Lage O.M."/>
        </authorList>
    </citation>
    <scope>NUCLEOTIDE SEQUENCE</scope>
    <source>
        <strain evidence="2">ICT_H6.2</strain>
    </source>
</reference>
<dbReference type="Pfam" id="PF11019">
    <property type="entry name" value="DUF2608"/>
    <property type="match status" value="1"/>
</dbReference>
<gene>
    <name evidence="2" type="ORF">NG895_29560</name>
</gene>
<dbReference type="SUPFAM" id="SSF56784">
    <property type="entry name" value="HAD-like"/>
    <property type="match status" value="1"/>
</dbReference>
<dbReference type="AlphaFoldDB" id="A0A9X2FFV1"/>
<dbReference type="InterPro" id="IPR023214">
    <property type="entry name" value="HAD_sf"/>
</dbReference>
<comment type="caution">
    <text evidence="2">The sequence shown here is derived from an EMBL/GenBank/DDBJ whole genome shotgun (WGS) entry which is preliminary data.</text>
</comment>
<evidence type="ECO:0000313" key="2">
    <source>
        <dbReference type="EMBL" id="MCO6048069.1"/>
    </source>
</evidence>
<evidence type="ECO:0000313" key="3">
    <source>
        <dbReference type="Proteomes" id="UP001155241"/>
    </source>
</evidence>
<protein>
    <submittedName>
        <fullName evidence="2">DUF2608 domain-containing protein</fullName>
    </submittedName>
</protein>
<dbReference type="RefSeq" id="WP_252856182.1">
    <property type="nucleotide sequence ID" value="NZ_JAMXLR010000095.1"/>
</dbReference>
<dbReference type="Proteomes" id="UP001155241">
    <property type="component" value="Unassembled WGS sequence"/>
</dbReference>
<proteinExistence type="predicted"/>
<name>A0A9X2FFV1_9BACT</name>
<keyword evidence="3" id="KW-1185">Reference proteome</keyword>
<dbReference type="Gene3D" id="3.40.50.1000">
    <property type="entry name" value="HAD superfamily/HAD-like"/>
    <property type="match status" value="1"/>
</dbReference>
<dbReference type="EMBL" id="JAMXLR010000095">
    <property type="protein sequence ID" value="MCO6048069.1"/>
    <property type="molecule type" value="Genomic_DNA"/>
</dbReference>
<sequence length="318" mass="35728">MTYRTSCQLATLITVLILAISPCWGSDFRETESFAPVVEQTQAYAHQFGPERVLVVMDIDNTLLAMDSDLGSDQWFEWQEFLLDQQPDSPHLVGQNFGELLEVQGLLYAAHHMHPPEAEQPEQVQELQNLGVDTLVLTSRGDDYRAATLRELKRAGYDFAKTAPRISLFAGDADNPYETGSRFIPYNTETPAAFGLTAHEMKVFHLPDNPREVSYADGVLMTSGQHKGAMLLMFMHLVNKPYDAIIYVDDHGRHVSRVYDAMARRGLDVTTFHYTHEAARVKQFAYGDKQEVTRQWQAIDALLHGEASQPEVAEAAAP</sequence>
<dbReference type="InterPro" id="IPR036412">
    <property type="entry name" value="HAD-like_sf"/>
</dbReference>